<evidence type="ECO:0000256" key="1">
    <source>
        <dbReference type="SAM" id="MobiDB-lite"/>
    </source>
</evidence>
<organism evidence="2 3">
    <name type="scientific">Phakopsora pachyrhizi</name>
    <name type="common">Asian soybean rust disease fungus</name>
    <dbReference type="NCBI Taxonomy" id="170000"/>
    <lineage>
        <taxon>Eukaryota</taxon>
        <taxon>Fungi</taxon>
        <taxon>Dikarya</taxon>
        <taxon>Basidiomycota</taxon>
        <taxon>Pucciniomycotina</taxon>
        <taxon>Pucciniomycetes</taxon>
        <taxon>Pucciniales</taxon>
        <taxon>Phakopsoraceae</taxon>
        <taxon>Phakopsora</taxon>
    </lineage>
</organism>
<proteinExistence type="predicted"/>
<reference evidence="2" key="1">
    <citation type="submission" date="2022-06" db="EMBL/GenBank/DDBJ databases">
        <authorList>
            <consortium name="SYNGENTA / RWTH Aachen University"/>
        </authorList>
    </citation>
    <scope>NUCLEOTIDE SEQUENCE</scope>
</reference>
<evidence type="ECO:0000313" key="3">
    <source>
        <dbReference type="Proteomes" id="UP001153365"/>
    </source>
</evidence>
<feature type="region of interest" description="Disordered" evidence="1">
    <location>
        <begin position="279"/>
        <end position="298"/>
    </location>
</feature>
<gene>
    <name evidence="2" type="ORF">PPACK8108_LOCUS3312</name>
</gene>
<sequence>MKEQHPIWYILNDEFEMGWPTSRLSILSSHLQISFVFHIALCWLKRWDEKDGSKDHTVAVVGKSQSEFKLSLSRECDHLLSNYPRDEEETDRLSRIRFSFCPTLPHLITFLCNLCNQSSKLRSINTGDERLESESRPRALIIFNSCQYISSSPEPTLSSLVELLILIRSVQSFMSSSSDDKNFFPIYLLDRIDHTENWKIKLDSKDSGSVLRVIQNFFEKTWTIEQILKDSKKGEEEEDEEEGGGESLSFRLILKSLTNTEHEKPLKEVIYRVFRDKSGNSQDPNGFFEPIRRTIVEK</sequence>
<protein>
    <submittedName>
        <fullName evidence="2">Expressed protein</fullName>
    </submittedName>
</protein>
<dbReference type="Proteomes" id="UP001153365">
    <property type="component" value="Unassembled WGS sequence"/>
</dbReference>
<accession>A0AAV0ALK9</accession>
<dbReference type="EMBL" id="CALTRL010000605">
    <property type="protein sequence ID" value="CAH7668762.1"/>
    <property type="molecule type" value="Genomic_DNA"/>
</dbReference>
<comment type="caution">
    <text evidence="2">The sequence shown here is derived from an EMBL/GenBank/DDBJ whole genome shotgun (WGS) entry which is preliminary data.</text>
</comment>
<keyword evidence="3" id="KW-1185">Reference proteome</keyword>
<dbReference type="AlphaFoldDB" id="A0AAV0ALK9"/>
<evidence type="ECO:0000313" key="2">
    <source>
        <dbReference type="EMBL" id="CAH7668762.1"/>
    </source>
</evidence>
<name>A0AAV0ALK9_PHAPC</name>